<dbReference type="RefSeq" id="WP_183316949.1">
    <property type="nucleotide sequence ID" value="NZ_JACIEN010000003.1"/>
</dbReference>
<protein>
    <submittedName>
        <fullName evidence="3">Uncharacterized protein</fullName>
    </submittedName>
</protein>
<feature type="chain" id="PRO_5032335457" evidence="2">
    <location>
        <begin position="26"/>
        <end position="119"/>
    </location>
</feature>
<feature type="signal peptide" evidence="2">
    <location>
        <begin position="1"/>
        <end position="25"/>
    </location>
</feature>
<evidence type="ECO:0000256" key="1">
    <source>
        <dbReference type="SAM" id="Phobius"/>
    </source>
</evidence>
<evidence type="ECO:0000313" key="3">
    <source>
        <dbReference type="EMBL" id="MBB4017701.1"/>
    </source>
</evidence>
<gene>
    <name evidence="3" type="ORF">GGR16_002735</name>
</gene>
<sequence length="119" mass="12424">MMFPLKARKVAALGLAGLTLAGAFAATTGEAEARYRRGGNAGAAVAAGIIGGLAVGALAASAARPAYGYPAPAYDYGPPPYAYGPGPAYYDYGPECFVQTRRVWVDGWGWRVRRFTVCD</sequence>
<name>A0A840BW27_9HYPH</name>
<keyword evidence="2" id="KW-0732">Signal</keyword>
<evidence type="ECO:0000256" key="2">
    <source>
        <dbReference type="SAM" id="SignalP"/>
    </source>
</evidence>
<keyword evidence="1" id="KW-1133">Transmembrane helix</keyword>
<dbReference type="EMBL" id="JACIEN010000003">
    <property type="protein sequence ID" value="MBB4017701.1"/>
    <property type="molecule type" value="Genomic_DNA"/>
</dbReference>
<keyword evidence="1" id="KW-0472">Membrane</keyword>
<proteinExistence type="predicted"/>
<dbReference type="Proteomes" id="UP000577362">
    <property type="component" value="Unassembled WGS sequence"/>
</dbReference>
<dbReference type="AlphaFoldDB" id="A0A840BW27"/>
<evidence type="ECO:0000313" key="4">
    <source>
        <dbReference type="Proteomes" id="UP000577362"/>
    </source>
</evidence>
<feature type="transmembrane region" description="Helical" evidence="1">
    <location>
        <begin position="41"/>
        <end position="60"/>
    </location>
</feature>
<comment type="caution">
    <text evidence="3">The sequence shown here is derived from an EMBL/GenBank/DDBJ whole genome shotgun (WGS) entry which is preliminary data.</text>
</comment>
<keyword evidence="1" id="KW-0812">Transmembrane</keyword>
<accession>A0A840BW27</accession>
<keyword evidence="4" id="KW-1185">Reference proteome</keyword>
<organism evidence="3 4">
    <name type="scientific">Chelatococcus caeni</name>
    <dbReference type="NCBI Taxonomy" id="1348468"/>
    <lineage>
        <taxon>Bacteria</taxon>
        <taxon>Pseudomonadati</taxon>
        <taxon>Pseudomonadota</taxon>
        <taxon>Alphaproteobacteria</taxon>
        <taxon>Hyphomicrobiales</taxon>
        <taxon>Chelatococcaceae</taxon>
        <taxon>Chelatococcus</taxon>
    </lineage>
</organism>
<reference evidence="3 4" key="1">
    <citation type="submission" date="2020-08" db="EMBL/GenBank/DDBJ databases">
        <title>Genomic Encyclopedia of Type Strains, Phase IV (KMG-IV): sequencing the most valuable type-strain genomes for metagenomic binning, comparative biology and taxonomic classification.</title>
        <authorList>
            <person name="Goeker M."/>
        </authorList>
    </citation>
    <scope>NUCLEOTIDE SEQUENCE [LARGE SCALE GENOMIC DNA]</scope>
    <source>
        <strain evidence="3 4">DSM 103737</strain>
    </source>
</reference>